<reference evidence="1" key="1">
    <citation type="submission" date="2022-10" db="EMBL/GenBank/DDBJ databases">
        <title>Whole-Genome Sequencing of Brachybacterium huguangmaarense BRM-3, Isolated from Betula schmidtii.</title>
        <authorList>
            <person name="Haam D."/>
        </authorList>
    </citation>
    <scope>NUCLEOTIDE SEQUENCE</scope>
    <source>
        <strain evidence="1">BRM-3</strain>
    </source>
</reference>
<dbReference type="Proteomes" id="UP001164305">
    <property type="component" value="Chromosome"/>
</dbReference>
<dbReference type="InterPro" id="IPR012340">
    <property type="entry name" value="NA-bd_OB-fold"/>
</dbReference>
<accession>A0ABY6FZV4</accession>
<keyword evidence="2" id="KW-1185">Reference proteome</keyword>
<dbReference type="Gene3D" id="2.40.50.140">
    <property type="entry name" value="Nucleic acid-binding proteins"/>
    <property type="match status" value="1"/>
</dbReference>
<organism evidence="1 2">
    <name type="scientific">Brachybacterium huguangmaarense</name>
    <dbReference type="NCBI Taxonomy" id="1652028"/>
    <lineage>
        <taxon>Bacteria</taxon>
        <taxon>Bacillati</taxon>
        <taxon>Actinomycetota</taxon>
        <taxon>Actinomycetes</taxon>
        <taxon>Micrococcales</taxon>
        <taxon>Dermabacteraceae</taxon>
        <taxon>Brachybacterium</taxon>
    </lineage>
</organism>
<evidence type="ECO:0000313" key="1">
    <source>
        <dbReference type="EMBL" id="UYG16475.1"/>
    </source>
</evidence>
<name>A0ABY6FZV4_9MICO</name>
<proteinExistence type="predicted"/>
<sequence length="132" mass="14626">MDLRPAPRPTLLQRLARLFAPTDEIDAERARREAERAGYDNVRDIGGRQKVALTGFISSMVIHPRGAAASVEADLFDGTGTITLIWLGRERIPGIVPGTRLTVTGFAAKRGNHRVMYNPRYEIIARAGEEQE</sequence>
<protein>
    <submittedName>
        <fullName evidence="1">OB-fold nucleic acid binding domain-containing protein</fullName>
    </submittedName>
</protein>
<dbReference type="RefSeq" id="WP_263593688.1">
    <property type="nucleotide sequence ID" value="NZ_CP107020.1"/>
</dbReference>
<evidence type="ECO:0000313" key="2">
    <source>
        <dbReference type="Proteomes" id="UP001164305"/>
    </source>
</evidence>
<gene>
    <name evidence="1" type="ORF">BRM3_12815</name>
</gene>
<dbReference type="EMBL" id="CP107020">
    <property type="protein sequence ID" value="UYG16475.1"/>
    <property type="molecule type" value="Genomic_DNA"/>
</dbReference>
<dbReference type="CDD" id="cd04488">
    <property type="entry name" value="RecG_wedge_OBF"/>
    <property type="match status" value="1"/>
</dbReference>